<keyword evidence="6" id="KW-0418">Kinase</keyword>
<dbReference type="RefSeq" id="WP_013887689.1">
    <property type="nucleotide sequence ID" value="NC_015673.1"/>
</dbReference>
<evidence type="ECO:0000313" key="8">
    <source>
        <dbReference type="EMBL" id="AEI08661.1"/>
    </source>
</evidence>
<accession>F8E2W3</accession>
<feature type="domain" description="PTS EIIA type-1" evidence="7">
    <location>
        <begin position="23"/>
        <end position="129"/>
    </location>
</feature>
<gene>
    <name evidence="8" type="ordered locus">CRES_0298</name>
</gene>
<evidence type="ECO:0000313" key="9">
    <source>
        <dbReference type="Proteomes" id="UP000000492"/>
    </source>
</evidence>
<dbReference type="InterPro" id="IPR050890">
    <property type="entry name" value="PTS_EIIA_component"/>
</dbReference>
<dbReference type="KEGG" id="crd:CRES_0298"/>
<dbReference type="EMBL" id="CP002857">
    <property type="protein sequence ID" value="AEI08661.1"/>
    <property type="molecule type" value="Genomic_DNA"/>
</dbReference>
<dbReference type="AlphaFoldDB" id="F8E2W3"/>
<dbReference type="Pfam" id="PF00358">
    <property type="entry name" value="PTS_EIIA_1"/>
    <property type="match status" value="1"/>
</dbReference>
<keyword evidence="4" id="KW-0808">Transferase</keyword>
<dbReference type="PANTHER" id="PTHR45008:SF1">
    <property type="entry name" value="PTS SYSTEM GLUCOSE-SPECIFIC EIIA COMPONENT"/>
    <property type="match status" value="1"/>
</dbReference>
<dbReference type="OrthoDB" id="9797715at2"/>
<reference evidence="8 9" key="1">
    <citation type="journal article" date="2012" name="BMC Genomics">
        <title>Complete genome sequence, lifestyle, and multi-drug resistance of the human pathogen Corynebacterium resistens DSM 45100 isolated from blood samples of a leukemia patient.</title>
        <authorList>
            <person name="Schroder J."/>
            <person name="Maus I."/>
            <person name="Meyer K."/>
            <person name="Wordemann S."/>
            <person name="Blom J."/>
            <person name="Jaenicke S."/>
            <person name="Schneider J."/>
            <person name="Trost E."/>
            <person name="Tauch A."/>
        </authorList>
    </citation>
    <scope>NUCLEOTIDE SEQUENCE [LARGE SCALE GENOMIC DNA]</scope>
    <source>
        <strain evidence="9">DSM 45100 / JCM 12819 / CCUG 50093 / GTC 2026 / SICGH 158</strain>
    </source>
</reference>
<dbReference type="eggNOG" id="COG2190">
    <property type="taxonomic scope" value="Bacteria"/>
</dbReference>
<dbReference type="SUPFAM" id="SSF51261">
    <property type="entry name" value="Duplicated hybrid motif"/>
    <property type="match status" value="1"/>
</dbReference>
<proteinExistence type="predicted"/>
<dbReference type="Gene3D" id="2.70.70.10">
    <property type="entry name" value="Glucose Permease (Domain IIA)"/>
    <property type="match status" value="1"/>
</dbReference>
<keyword evidence="2" id="KW-0813">Transport</keyword>
<protein>
    <submittedName>
        <fullName evidence="8">PTS system IIABC component</fullName>
    </submittedName>
</protein>
<evidence type="ECO:0000259" key="7">
    <source>
        <dbReference type="PROSITE" id="PS51093"/>
    </source>
</evidence>
<organism evidence="8 9">
    <name type="scientific">Corynebacterium resistens (strain DSM 45100 / JCM 12819 / GTC 2026 / SICGH 158)</name>
    <dbReference type="NCBI Taxonomy" id="662755"/>
    <lineage>
        <taxon>Bacteria</taxon>
        <taxon>Bacillati</taxon>
        <taxon>Actinomycetota</taxon>
        <taxon>Actinomycetes</taxon>
        <taxon>Mycobacteriales</taxon>
        <taxon>Corynebacteriaceae</taxon>
        <taxon>Corynebacterium</taxon>
    </lineage>
</organism>
<evidence type="ECO:0000256" key="4">
    <source>
        <dbReference type="ARBA" id="ARBA00022679"/>
    </source>
</evidence>
<keyword evidence="5" id="KW-0598">Phosphotransferase system</keyword>
<dbReference type="PROSITE" id="PS51093">
    <property type="entry name" value="PTS_EIIA_TYPE_1"/>
    <property type="match status" value="1"/>
</dbReference>
<comment type="subcellular location">
    <subcellularLocation>
        <location evidence="1">Cytoplasm</location>
    </subcellularLocation>
</comment>
<evidence type="ECO:0000256" key="2">
    <source>
        <dbReference type="ARBA" id="ARBA00022448"/>
    </source>
</evidence>
<dbReference type="GO" id="GO:0005737">
    <property type="term" value="C:cytoplasm"/>
    <property type="evidence" value="ECO:0007669"/>
    <property type="project" value="UniProtKB-SubCell"/>
</dbReference>
<dbReference type="InterPro" id="IPR011055">
    <property type="entry name" value="Dup_hybrid_motif"/>
</dbReference>
<evidence type="ECO:0000256" key="6">
    <source>
        <dbReference type="ARBA" id="ARBA00022777"/>
    </source>
</evidence>
<sequence>MTIPLSVRSPLSGTVVNLTQVPDPIFAMGTVGAGVAVIPDPGVEVVHITSPVDGLITRIMPHLFVVQPRSDVSLLVHLGVDTARLRGQGFDAKLSENSAVKQGQVVCSYAPKEIGRMGFDPIVMVVAMQHPQQLLEDVMIAGEPCEQGDRLYSL</sequence>
<dbReference type="STRING" id="662755.CRES_0298"/>
<name>F8E2W3_CORRG</name>
<dbReference type="InterPro" id="IPR001127">
    <property type="entry name" value="PTS_EIIA_1_perm"/>
</dbReference>
<keyword evidence="9" id="KW-1185">Reference proteome</keyword>
<dbReference type="PANTHER" id="PTHR45008">
    <property type="entry name" value="PTS SYSTEM GLUCOSE-SPECIFIC EIIA COMPONENT"/>
    <property type="match status" value="1"/>
</dbReference>
<evidence type="ECO:0000256" key="5">
    <source>
        <dbReference type="ARBA" id="ARBA00022683"/>
    </source>
</evidence>
<dbReference type="GO" id="GO:0016301">
    <property type="term" value="F:kinase activity"/>
    <property type="evidence" value="ECO:0007669"/>
    <property type="project" value="UniProtKB-KW"/>
</dbReference>
<dbReference type="GO" id="GO:0009401">
    <property type="term" value="P:phosphoenolpyruvate-dependent sugar phosphotransferase system"/>
    <property type="evidence" value="ECO:0007669"/>
    <property type="project" value="UniProtKB-KW"/>
</dbReference>
<evidence type="ECO:0000256" key="3">
    <source>
        <dbReference type="ARBA" id="ARBA00022597"/>
    </source>
</evidence>
<dbReference type="Proteomes" id="UP000000492">
    <property type="component" value="Chromosome"/>
</dbReference>
<keyword evidence="3" id="KW-0762">Sugar transport</keyword>
<evidence type="ECO:0000256" key="1">
    <source>
        <dbReference type="ARBA" id="ARBA00004496"/>
    </source>
</evidence>
<dbReference type="HOGENOM" id="CLU_012312_5_0_11"/>